<dbReference type="Proteomes" id="UP000830454">
    <property type="component" value="Chromosome"/>
</dbReference>
<accession>A0ABY4HNZ3</accession>
<dbReference type="EMBL" id="CP090145">
    <property type="protein sequence ID" value="UOX33529.1"/>
    <property type="molecule type" value="Genomic_DNA"/>
</dbReference>
<reference evidence="2" key="2">
    <citation type="submission" date="2022-04" db="EMBL/GenBank/DDBJ databases">
        <title>Complete Genome Sequence of Flavobacterium sediminilitoris YSM-43, Isolated from a Tidal Sediment.</title>
        <authorList>
            <person name="Lee P.A."/>
        </authorList>
    </citation>
    <scope>NUCLEOTIDE SEQUENCE</scope>
    <source>
        <strain evidence="2">YSM-43</strain>
    </source>
</reference>
<reference evidence="2" key="1">
    <citation type="submission" date="2021-12" db="EMBL/GenBank/DDBJ databases">
        <authorList>
            <person name="Cha I.-T."/>
            <person name="Lee K.-E."/>
            <person name="Park S.-J."/>
        </authorList>
    </citation>
    <scope>NUCLEOTIDE SEQUENCE</scope>
    <source>
        <strain evidence="2">YSM-43</strain>
    </source>
</reference>
<dbReference type="PROSITE" id="PS50280">
    <property type="entry name" value="SET"/>
    <property type="match status" value="1"/>
</dbReference>
<protein>
    <submittedName>
        <fullName evidence="2">SET domain-containing protein-lysine N-methyltransferase</fullName>
    </submittedName>
</protein>
<organism evidence="2 3">
    <name type="scientific">Flavobacterium sediminilitoris</name>
    <dbReference type="NCBI Taxonomy" id="2024526"/>
    <lineage>
        <taxon>Bacteria</taxon>
        <taxon>Pseudomonadati</taxon>
        <taxon>Bacteroidota</taxon>
        <taxon>Flavobacteriia</taxon>
        <taxon>Flavobacteriales</taxon>
        <taxon>Flavobacteriaceae</taxon>
        <taxon>Flavobacterium</taxon>
    </lineage>
</organism>
<dbReference type="Gene3D" id="2.170.270.10">
    <property type="entry name" value="SET domain"/>
    <property type="match status" value="1"/>
</dbReference>
<dbReference type="RefSeq" id="WP_246916121.1">
    <property type="nucleotide sequence ID" value="NZ_CP090145.1"/>
</dbReference>
<keyword evidence="3" id="KW-1185">Reference proteome</keyword>
<gene>
    <name evidence="2" type="ORF">LXD69_16035</name>
</gene>
<dbReference type="InterPro" id="IPR001214">
    <property type="entry name" value="SET_dom"/>
</dbReference>
<dbReference type="SUPFAM" id="SSF82199">
    <property type="entry name" value="SET domain"/>
    <property type="match status" value="1"/>
</dbReference>
<proteinExistence type="predicted"/>
<evidence type="ECO:0000259" key="1">
    <source>
        <dbReference type="PROSITE" id="PS50280"/>
    </source>
</evidence>
<name>A0ABY4HNZ3_9FLAO</name>
<evidence type="ECO:0000313" key="2">
    <source>
        <dbReference type="EMBL" id="UOX33529.1"/>
    </source>
</evidence>
<dbReference type="InterPro" id="IPR046341">
    <property type="entry name" value="SET_dom_sf"/>
</dbReference>
<dbReference type="SMART" id="SM00317">
    <property type="entry name" value="SET"/>
    <property type="match status" value="1"/>
</dbReference>
<evidence type="ECO:0000313" key="3">
    <source>
        <dbReference type="Proteomes" id="UP000830454"/>
    </source>
</evidence>
<feature type="domain" description="SET" evidence="1">
    <location>
        <begin position="6"/>
        <end position="132"/>
    </location>
</feature>
<sequence length="141" mass="16184">MVYSDNTIEALESDYLYIETSQLINAGKGLFTAIKIYQDEIISIFKGEILNDEQVKERITNKKDQYFINMIDGKTLDSMNVDCFAKYANDAKGTSSSKFKNNAKITLDENNNVCIIATKNIKPNEEIFCSYGAKYWKNRKF</sequence>
<dbReference type="Pfam" id="PF00856">
    <property type="entry name" value="SET"/>
    <property type="match status" value="1"/>
</dbReference>